<protein>
    <submittedName>
        <fullName evidence="6">Two-component response regulator</fullName>
    </submittedName>
</protein>
<dbReference type="Gene3D" id="3.40.50.2300">
    <property type="match status" value="1"/>
</dbReference>
<dbReference type="Gene3D" id="3.30.450.40">
    <property type="match status" value="1"/>
</dbReference>
<dbReference type="InterPro" id="IPR001932">
    <property type="entry name" value="PPM-type_phosphatase-like_dom"/>
</dbReference>
<dbReference type="SUPFAM" id="SSF52172">
    <property type="entry name" value="CheY-like"/>
    <property type="match status" value="1"/>
</dbReference>
<accession>A0A1Z3HPH6</accession>
<dbReference type="GO" id="GO:0000160">
    <property type="term" value="P:phosphorelay signal transduction system"/>
    <property type="evidence" value="ECO:0007669"/>
    <property type="project" value="InterPro"/>
</dbReference>
<dbReference type="PANTHER" id="PTHR43156:SF2">
    <property type="entry name" value="STAGE II SPORULATION PROTEIN E"/>
    <property type="match status" value="1"/>
</dbReference>
<gene>
    <name evidence="6" type="ORF">XM38_031690</name>
</gene>
<keyword evidence="2" id="KW-0418">Kinase</keyword>
<dbReference type="InterPro" id="IPR052016">
    <property type="entry name" value="Bact_Sigma-Reg"/>
</dbReference>
<organism evidence="6 7">
    <name type="scientific">Halomicronema hongdechloris C2206</name>
    <dbReference type="NCBI Taxonomy" id="1641165"/>
    <lineage>
        <taxon>Bacteria</taxon>
        <taxon>Bacillati</taxon>
        <taxon>Cyanobacteriota</taxon>
        <taxon>Cyanophyceae</taxon>
        <taxon>Nodosilineales</taxon>
        <taxon>Nodosilineaceae</taxon>
        <taxon>Halomicronema</taxon>
    </lineage>
</organism>
<dbReference type="OrthoDB" id="414909at2"/>
<dbReference type="EMBL" id="CP021983">
    <property type="protein sequence ID" value="ASC72214.1"/>
    <property type="molecule type" value="Genomic_DNA"/>
</dbReference>
<keyword evidence="3" id="KW-0378">Hydrolase</keyword>
<evidence type="ECO:0000256" key="3">
    <source>
        <dbReference type="ARBA" id="ARBA00022801"/>
    </source>
</evidence>
<dbReference type="InterPro" id="IPR001789">
    <property type="entry name" value="Sig_transdc_resp-reg_receiver"/>
</dbReference>
<name>A0A1Z3HPH6_9CYAN</name>
<dbReference type="STRING" id="1641165.XM38_00040"/>
<dbReference type="SMART" id="SM00448">
    <property type="entry name" value="REC"/>
    <property type="match status" value="1"/>
</dbReference>
<dbReference type="Pfam" id="PF00072">
    <property type="entry name" value="Response_reg"/>
    <property type="match status" value="1"/>
</dbReference>
<keyword evidence="7" id="KW-1185">Reference proteome</keyword>
<dbReference type="SUPFAM" id="SSF81606">
    <property type="entry name" value="PP2C-like"/>
    <property type="match status" value="1"/>
</dbReference>
<evidence type="ECO:0000256" key="2">
    <source>
        <dbReference type="ARBA" id="ARBA00022777"/>
    </source>
</evidence>
<dbReference type="RefSeq" id="WP_080804775.1">
    <property type="nucleotide sequence ID" value="NZ_CP021983.2"/>
</dbReference>
<feature type="domain" description="Response regulatory" evidence="5">
    <location>
        <begin position="10"/>
        <end position="125"/>
    </location>
</feature>
<dbReference type="Proteomes" id="UP000191901">
    <property type="component" value="Chromosome"/>
</dbReference>
<dbReference type="KEGG" id="hhg:XM38_031690"/>
<dbReference type="Pfam" id="PF01590">
    <property type="entry name" value="GAF"/>
    <property type="match status" value="1"/>
</dbReference>
<sequence>MSLGQGDKLKLMVVDDEPDNLDLLYRTFRREFQVFKAANGFEALDILAQQGEMAVIISDQRMPRMNGTEFLSRTVAHFPDTIRIVLTGYTDVDDLVEAINSGKVFKYITKPWNPENLKTVVLQAADTYKVVKQRTKALTQALRRESVINTVLKALRESLDYASMLHKVVQTLGDTCDATHAILHPIPALPTGLHDSQALESGPYAYQAKSPLSSELQAFLLEDSRKRICLEPEQLQANLASLTFQGLAIRALTLPLIYQQNYLAVVVLYQIGSGIPWSSDTLGLVEGITEQIALAISQAQLYQHTRLQTHQMQTELAVARQIQANLLRQQLPVVNGVRIQARCLPAREVGGDFFEVYCHPQGDLWLAVGDVSGKGVPAALFMASALSVLRRELAQATPAAPYRLMQTLNQSLSMELVSNNCFITLVLVRYVPTTGQVIYANAGHIYPMVWSDYQGQGQAPAKPPHPNYLEQRGVPLGILPEWNGQVGEYWLRGGDTLLLASDGLTDATVTVAGTTDSQATLKQVGLWQLLQQQAPPLNLDHLLSTIQALNVGQVDDQTVLSLEVLAP</sequence>
<dbReference type="SMART" id="SM00065">
    <property type="entry name" value="GAF"/>
    <property type="match status" value="1"/>
</dbReference>
<keyword evidence="4" id="KW-0597">Phosphoprotein</keyword>
<dbReference type="Gene3D" id="3.60.40.10">
    <property type="entry name" value="PPM-type phosphatase domain"/>
    <property type="match status" value="1"/>
</dbReference>
<feature type="modified residue" description="4-aspartylphosphate" evidence="4">
    <location>
        <position position="59"/>
    </location>
</feature>
<dbReference type="InterPro" id="IPR003018">
    <property type="entry name" value="GAF"/>
</dbReference>
<dbReference type="PANTHER" id="PTHR43156">
    <property type="entry name" value="STAGE II SPORULATION PROTEIN E-RELATED"/>
    <property type="match status" value="1"/>
</dbReference>
<evidence type="ECO:0000313" key="6">
    <source>
        <dbReference type="EMBL" id="ASC72214.1"/>
    </source>
</evidence>
<dbReference type="Pfam" id="PF07228">
    <property type="entry name" value="SpoIIE"/>
    <property type="match status" value="1"/>
</dbReference>
<dbReference type="InterPro" id="IPR011006">
    <property type="entry name" value="CheY-like_superfamily"/>
</dbReference>
<dbReference type="GO" id="GO:0016791">
    <property type="term" value="F:phosphatase activity"/>
    <property type="evidence" value="ECO:0007669"/>
    <property type="project" value="TreeGrafter"/>
</dbReference>
<dbReference type="PROSITE" id="PS50110">
    <property type="entry name" value="RESPONSE_REGULATORY"/>
    <property type="match status" value="1"/>
</dbReference>
<dbReference type="Gene3D" id="6.10.140.590">
    <property type="match status" value="1"/>
</dbReference>
<evidence type="ECO:0000313" key="7">
    <source>
        <dbReference type="Proteomes" id="UP000191901"/>
    </source>
</evidence>
<dbReference type="SMART" id="SM00331">
    <property type="entry name" value="PP2C_SIG"/>
    <property type="match status" value="1"/>
</dbReference>
<dbReference type="CDD" id="cd17569">
    <property type="entry name" value="REC_HupR-like"/>
    <property type="match status" value="1"/>
</dbReference>
<dbReference type="InterPro" id="IPR036457">
    <property type="entry name" value="PPM-type-like_dom_sf"/>
</dbReference>
<evidence type="ECO:0000259" key="5">
    <source>
        <dbReference type="PROSITE" id="PS50110"/>
    </source>
</evidence>
<dbReference type="InterPro" id="IPR029016">
    <property type="entry name" value="GAF-like_dom_sf"/>
</dbReference>
<dbReference type="GO" id="GO:0016301">
    <property type="term" value="F:kinase activity"/>
    <property type="evidence" value="ECO:0007669"/>
    <property type="project" value="UniProtKB-KW"/>
</dbReference>
<reference evidence="6 7" key="1">
    <citation type="journal article" date="2016" name="Biochim. Biophys. Acta">
        <title>Characterization of red-shifted phycobilisomes isolated from the chlorophyll f-containing cyanobacterium Halomicronema hongdechloris.</title>
        <authorList>
            <person name="Li Y."/>
            <person name="Lin Y."/>
            <person name="Garvey C.J."/>
            <person name="Birch D."/>
            <person name="Corkery R.W."/>
            <person name="Loughlin P.C."/>
            <person name="Scheer H."/>
            <person name="Willows R.D."/>
            <person name="Chen M."/>
        </authorList>
    </citation>
    <scope>NUCLEOTIDE SEQUENCE [LARGE SCALE GENOMIC DNA]</scope>
    <source>
        <strain evidence="6 7">C2206</strain>
    </source>
</reference>
<evidence type="ECO:0000256" key="1">
    <source>
        <dbReference type="ARBA" id="ARBA00022679"/>
    </source>
</evidence>
<keyword evidence="1" id="KW-0808">Transferase</keyword>
<proteinExistence type="predicted"/>
<dbReference type="AlphaFoldDB" id="A0A1Z3HPH6"/>
<evidence type="ECO:0000256" key="4">
    <source>
        <dbReference type="PROSITE-ProRule" id="PRU00169"/>
    </source>
</evidence>
<dbReference type="SUPFAM" id="SSF55781">
    <property type="entry name" value="GAF domain-like"/>
    <property type="match status" value="1"/>
</dbReference>